<feature type="domain" description="N-acetyltransferase" evidence="2">
    <location>
        <begin position="3"/>
        <end position="139"/>
    </location>
</feature>
<evidence type="ECO:0000313" key="3">
    <source>
        <dbReference type="EMBL" id="MDQ0370655.1"/>
    </source>
</evidence>
<dbReference type="PANTHER" id="PTHR43441">
    <property type="entry name" value="RIBOSOMAL-PROTEIN-SERINE ACETYLTRANSFERASE"/>
    <property type="match status" value="1"/>
</dbReference>
<dbReference type="Proteomes" id="UP001240236">
    <property type="component" value="Unassembled WGS sequence"/>
</dbReference>
<reference evidence="3 4" key="1">
    <citation type="submission" date="2023-07" db="EMBL/GenBank/DDBJ databases">
        <title>Sequencing the genomes of 1000 actinobacteria strains.</title>
        <authorList>
            <person name="Klenk H.-P."/>
        </authorList>
    </citation>
    <scope>NUCLEOTIDE SEQUENCE [LARGE SCALE GENOMIC DNA]</scope>
    <source>
        <strain evidence="3 4">DSM 44709</strain>
    </source>
</reference>
<comment type="caution">
    <text evidence="3">The sequence shown here is derived from an EMBL/GenBank/DDBJ whole genome shotgun (WGS) entry which is preliminary data.</text>
</comment>
<dbReference type="PANTHER" id="PTHR43441:SF10">
    <property type="entry name" value="ACETYLTRANSFERASE"/>
    <property type="match status" value="1"/>
</dbReference>
<proteinExistence type="predicted"/>
<evidence type="ECO:0000259" key="2">
    <source>
        <dbReference type="Pfam" id="PF13302"/>
    </source>
</evidence>
<dbReference type="RefSeq" id="WP_307246788.1">
    <property type="nucleotide sequence ID" value="NZ_JAUSUZ010000001.1"/>
</dbReference>
<feature type="region of interest" description="Disordered" evidence="1">
    <location>
        <begin position="145"/>
        <end position="179"/>
    </location>
</feature>
<name>A0AAE3W7A7_9ACTN</name>
<dbReference type="InterPro" id="IPR051908">
    <property type="entry name" value="Ribosomal_N-acetyltransferase"/>
</dbReference>
<keyword evidence="4" id="KW-1185">Reference proteome</keyword>
<dbReference type="InterPro" id="IPR000182">
    <property type="entry name" value="GNAT_dom"/>
</dbReference>
<gene>
    <name evidence="3" type="ORF">J2S42_007324</name>
</gene>
<protein>
    <submittedName>
        <fullName evidence="3">RimJ/RimL family protein N-acetyltransferase</fullName>
    </submittedName>
</protein>
<dbReference type="GO" id="GO:1990189">
    <property type="term" value="F:protein N-terminal-serine acetyltransferase activity"/>
    <property type="evidence" value="ECO:0007669"/>
    <property type="project" value="TreeGrafter"/>
</dbReference>
<dbReference type="Pfam" id="PF13302">
    <property type="entry name" value="Acetyltransf_3"/>
    <property type="match status" value="1"/>
</dbReference>
<dbReference type="Gene3D" id="3.40.630.30">
    <property type="match status" value="1"/>
</dbReference>
<organism evidence="3 4">
    <name type="scientific">Catenuloplanes indicus</name>
    <dbReference type="NCBI Taxonomy" id="137267"/>
    <lineage>
        <taxon>Bacteria</taxon>
        <taxon>Bacillati</taxon>
        <taxon>Actinomycetota</taxon>
        <taxon>Actinomycetes</taxon>
        <taxon>Micromonosporales</taxon>
        <taxon>Micromonosporaceae</taxon>
        <taxon>Catenuloplanes</taxon>
    </lineage>
</organism>
<dbReference type="AlphaFoldDB" id="A0AAE3W7A7"/>
<evidence type="ECO:0000256" key="1">
    <source>
        <dbReference type="SAM" id="MobiDB-lite"/>
    </source>
</evidence>
<evidence type="ECO:0000313" key="4">
    <source>
        <dbReference type="Proteomes" id="UP001240236"/>
    </source>
</evidence>
<dbReference type="GO" id="GO:0005737">
    <property type="term" value="C:cytoplasm"/>
    <property type="evidence" value="ECO:0007669"/>
    <property type="project" value="TreeGrafter"/>
</dbReference>
<dbReference type="InterPro" id="IPR016181">
    <property type="entry name" value="Acyl_CoA_acyltransferase"/>
</dbReference>
<dbReference type="GO" id="GO:0008999">
    <property type="term" value="F:protein-N-terminal-alanine acetyltransferase activity"/>
    <property type="evidence" value="ECO:0007669"/>
    <property type="project" value="TreeGrafter"/>
</dbReference>
<sequence length="179" mass="18834">MIELRRWVAADVPALVDAYADPVLRAGTRLHCTTPAEASAWIAMHDEGWAAGTRYGFAVVKDALVLGTVALKRPDPAGPRGEVGYWTVAAARGRGVAPRAVGLLTGWAFVEFPGLAAIDLFHRLGNPASCRVAVKSGYRYAETLPPEAPGRDGGHRHVRARGAAANPGQAVPAPGRVVL</sequence>
<dbReference type="EMBL" id="JAUSUZ010000001">
    <property type="protein sequence ID" value="MDQ0370655.1"/>
    <property type="molecule type" value="Genomic_DNA"/>
</dbReference>
<accession>A0AAE3W7A7</accession>
<dbReference type="SUPFAM" id="SSF55729">
    <property type="entry name" value="Acyl-CoA N-acyltransferases (Nat)"/>
    <property type="match status" value="1"/>
</dbReference>